<organism evidence="3 4">
    <name type="scientific">Azospirillum humicireducens</name>
    <dbReference type="NCBI Taxonomy" id="1226968"/>
    <lineage>
        <taxon>Bacteria</taxon>
        <taxon>Pseudomonadati</taxon>
        <taxon>Pseudomonadota</taxon>
        <taxon>Alphaproteobacteria</taxon>
        <taxon>Rhodospirillales</taxon>
        <taxon>Azospirillaceae</taxon>
        <taxon>Azospirillum</taxon>
    </lineage>
</organism>
<evidence type="ECO:0008006" key="5">
    <source>
        <dbReference type="Google" id="ProtNLM"/>
    </source>
</evidence>
<feature type="compositionally biased region" description="Pro residues" evidence="1">
    <location>
        <begin position="128"/>
        <end position="144"/>
    </location>
</feature>
<evidence type="ECO:0000256" key="2">
    <source>
        <dbReference type="SAM" id="SignalP"/>
    </source>
</evidence>
<name>A0A160JHX8_9PROT</name>
<sequence>MSGTKASVIPATAAAACLLALAGCAQMSRPPDSDYRQALEKAFMAGRCDGESVRDLWSAYGRWYAAAASIAGHPKTDEAAALLRQGDQFRILGCPEVARASYRMLISRFPEEGYAAMREAAHDSLRTLPPPPPVPGTMPTPAPARPTLVRPPAEI</sequence>
<keyword evidence="2" id="KW-0732">Signal</keyword>
<accession>A0A160JHX8</accession>
<proteinExistence type="predicted"/>
<feature type="chain" id="PRO_5007816802" description="Lipoprotein" evidence="2">
    <location>
        <begin position="23"/>
        <end position="155"/>
    </location>
</feature>
<dbReference type="KEGG" id="ahu:A6A40_12870"/>
<evidence type="ECO:0000256" key="1">
    <source>
        <dbReference type="SAM" id="MobiDB-lite"/>
    </source>
</evidence>
<dbReference type="EMBL" id="CP015285">
    <property type="protein sequence ID" value="ANC92702.1"/>
    <property type="molecule type" value="Genomic_DNA"/>
</dbReference>
<dbReference type="PROSITE" id="PS51257">
    <property type="entry name" value="PROKAR_LIPOPROTEIN"/>
    <property type="match status" value="1"/>
</dbReference>
<feature type="region of interest" description="Disordered" evidence="1">
    <location>
        <begin position="126"/>
        <end position="155"/>
    </location>
</feature>
<dbReference type="AlphaFoldDB" id="A0A160JHX8"/>
<dbReference type="Proteomes" id="UP000077405">
    <property type="component" value="Chromosome"/>
</dbReference>
<dbReference type="OrthoDB" id="7306521at2"/>
<feature type="signal peptide" evidence="2">
    <location>
        <begin position="1"/>
        <end position="22"/>
    </location>
</feature>
<reference evidence="3 4" key="1">
    <citation type="journal article" date="2013" name="Int. J. Syst. Evol. Microbiol.">
        <title>Azospirillum humicireducens sp. nov., a nitrogen-fixing bacterium isolated from a microbial fuel cell.</title>
        <authorList>
            <person name="Zhou S."/>
            <person name="Han L."/>
            <person name="Wang Y."/>
            <person name="Yang G."/>
            <person name="Zhuang L."/>
            <person name="Hu P."/>
        </authorList>
    </citation>
    <scope>NUCLEOTIDE SEQUENCE [LARGE SCALE GENOMIC DNA]</scope>
    <source>
        <strain evidence="3 4">SgZ-5</strain>
    </source>
</reference>
<gene>
    <name evidence="3" type="ORF">A6A40_12870</name>
</gene>
<evidence type="ECO:0000313" key="4">
    <source>
        <dbReference type="Proteomes" id="UP000077405"/>
    </source>
</evidence>
<keyword evidence="4" id="KW-1185">Reference proteome</keyword>
<protein>
    <recommendedName>
        <fullName evidence="5">Lipoprotein</fullName>
    </recommendedName>
</protein>
<evidence type="ECO:0000313" key="3">
    <source>
        <dbReference type="EMBL" id="ANC92702.1"/>
    </source>
</evidence>